<dbReference type="EMBL" id="SRLO01000227">
    <property type="protein sequence ID" value="TNN65960.1"/>
    <property type="molecule type" value="Genomic_DNA"/>
</dbReference>
<organism evidence="2 3">
    <name type="scientific">Liparis tanakae</name>
    <name type="common">Tanaka's snailfish</name>
    <dbReference type="NCBI Taxonomy" id="230148"/>
    <lineage>
        <taxon>Eukaryota</taxon>
        <taxon>Metazoa</taxon>
        <taxon>Chordata</taxon>
        <taxon>Craniata</taxon>
        <taxon>Vertebrata</taxon>
        <taxon>Euteleostomi</taxon>
        <taxon>Actinopterygii</taxon>
        <taxon>Neopterygii</taxon>
        <taxon>Teleostei</taxon>
        <taxon>Neoteleostei</taxon>
        <taxon>Acanthomorphata</taxon>
        <taxon>Eupercaria</taxon>
        <taxon>Perciformes</taxon>
        <taxon>Cottioidei</taxon>
        <taxon>Cottales</taxon>
        <taxon>Liparidae</taxon>
        <taxon>Liparis</taxon>
    </lineage>
</organism>
<evidence type="ECO:0000313" key="3">
    <source>
        <dbReference type="Proteomes" id="UP000314294"/>
    </source>
</evidence>
<name>A0A4Z2HK37_9TELE</name>
<protein>
    <submittedName>
        <fullName evidence="2">Uncharacterized protein</fullName>
    </submittedName>
</protein>
<sequence>MWRGIEEIREEEATSSSSRQRRLVVDNSEQPKQELVATEVQCNILSVMDGREAAQGRRSVGCRLDVTSLRHGSAAQTDNEMESAIVQ</sequence>
<dbReference type="Proteomes" id="UP000314294">
    <property type="component" value="Unassembled WGS sequence"/>
</dbReference>
<feature type="region of interest" description="Disordered" evidence="1">
    <location>
        <begin position="1"/>
        <end position="32"/>
    </location>
</feature>
<gene>
    <name evidence="2" type="ORF">EYF80_023833</name>
</gene>
<dbReference type="AlphaFoldDB" id="A0A4Z2HK37"/>
<proteinExistence type="predicted"/>
<accession>A0A4Z2HK37</accession>
<evidence type="ECO:0000313" key="2">
    <source>
        <dbReference type="EMBL" id="TNN65960.1"/>
    </source>
</evidence>
<evidence type="ECO:0000256" key="1">
    <source>
        <dbReference type="SAM" id="MobiDB-lite"/>
    </source>
</evidence>
<reference evidence="2 3" key="1">
    <citation type="submission" date="2019-03" db="EMBL/GenBank/DDBJ databases">
        <title>First draft genome of Liparis tanakae, snailfish: a comprehensive survey of snailfish specific genes.</title>
        <authorList>
            <person name="Kim W."/>
            <person name="Song I."/>
            <person name="Jeong J.-H."/>
            <person name="Kim D."/>
            <person name="Kim S."/>
            <person name="Ryu S."/>
            <person name="Song J.Y."/>
            <person name="Lee S.K."/>
        </authorList>
    </citation>
    <scope>NUCLEOTIDE SEQUENCE [LARGE SCALE GENOMIC DNA]</scope>
    <source>
        <tissue evidence="2">Muscle</tissue>
    </source>
</reference>
<keyword evidence="3" id="KW-1185">Reference proteome</keyword>
<comment type="caution">
    <text evidence="2">The sequence shown here is derived from an EMBL/GenBank/DDBJ whole genome shotgun (WGS) entry which is preliminary data.</text>
</comment>